<keyword evidence="3" id="KW-1185">Reference proteome</keyword>
<feature type="region of interest" description="Disordered" evidence="1">
    <location>
        <begin position="31"/>
        <end position="71"/>
    </location>
</feature>
<evidence type="ECO:0000256" key="1">
    <source>
        <dbReference type="SAM" id="MobiDB-lite"/>
    </source>
</evidence>
<dbReference type="EMBL" id="JAPWTJ010000001">
    <property type="protein sequence ID" value="KAJ8986206.1"/>
    <property type="molecule type" value="Genomic_DNA"/>
</dbReference>
<evidence type="ECO:0000313" key="3">
    <source>
        <dbReference type="Proteomes" id="UP001162164"/>
    </source>
</evidence>
<feature type="compositionally biased region" description="Polar residues" evidence="1">
    <location>
        <begin position="45"/>
        <end position="62"/>
    </location>
</feature>
<organism evidence="2 3">
    <name type="scientific">Molorchus minor</name>
    <dbReference type="NCBI Taxonomy" id="1323400"/>
    <lineage>
        <taxon>Eukaryota</taxon>
        <taxon>Metazoa</taxon>
        <taxon>Ecdysozoa</taxon>
        <taxon>Arthropoda</taxon>
        <taxon>Hexapoda</taxon>
        <taxon>Insecta</taxon>
        <taxon>Pterygota</taxon>
        <taxon>Neoptera</taxon>
        <taxon>Endopterygota</taxon>
        <taxon>Coleoptera</taxon>
        <taxon>Polyphaga</taxon>
        <taxon>Cucujiformia</taxon>
        <taxon>Chrysomeloidea</taxon>
        <taxon>Cerambycidae</taxon>
        <taxon>Lamiinae</taxon>
        <taxon>Monochamini</taxon>
        <taxon>Molorchus</taxon>
    </lineage>
</organism>
<sequence>MELWQLYQVTPDSHQMVMSSPDFIENNVSLNTKAPQPHFEDTEKANQPSTFSSKYYTSTPQNNKEEYLERPKPSNLILCHSVSTSNTDLRPKMYDSTEDLKCASLTSEPTNLHTRSQSLIDMAPHFLSRNIQDGIQL</sequence>
<dbReference type="Proteomes" id="UP001162164">
    <property type="component" value="Unassembled WGS sequence"/>
</dbReference>
<accession>A0ABQ9K6G6</accession>
<name>A0ABQ9K6G6_9CUCU</name>
<protein>
    <submittedName>
        <fullName evidence="2">Uncharacterized protein</fullName>
    </submittedName>
</protein>
<gene>
    <name evidence="2" type="ORF">NQ317_009912</name>
</gene>
<reference evidence="2" key="1">
    <citation type="journal article" date="2023" name="Insect Mol. Biol.">
        <title>Genome sequencing provides insights into the evolution of gene families encoding plant cell wall-degrading enzymes in longhorned beetles.</title>
        <authorList>
            <person name="Shin N.R."/>
            <person name="Okamura Y."/>
            <person name="Kirsch R."/>
            <person name="Pauchet Y."/>
        </authorList>
    </citation>
    <scope>NUCLEOTIDE SEQUENCE</scope>
    <source>
        <strain evidence="2">MMC_N1</strain>
    </source>
</reference>
<evidence type="ECO:0000313" key="2">
    <source>
        <dbReference type="EMBL" id="KAJ8986206.1"/>
    </source>
</evidence>
<proteinExistence type="predicted"/>
<comment type="caution">
    <text evidence="2">The sequence shown here is derived from an EMBL/GenBank/DDBJ whole genome shotgun (WGS) entry which is preliminary data.</text>
</comment>